<dbReference type="PANTHER" id="PTHR11474">
    <property type="entry name" value="TYROSINASE FAMILY MEMBER"/>
    <property type="match status" value="1"/>
</dbReference>
<dbReference type="PROSITE" id="PS00497">
    <property type="entry name" value="TYROSINASE_1"/>
    <property type="match status" value="1"/>
</dbReference>
<dbReference type="InterPro" id="IPR008922">
    <property type="entry name" value="Di-copper_centre_dom_sf"/>
</dbReference>
<keyword evidence="2" id="KW-0186">Copper</keyword>
<evidence type="ECO:0000259" key="4">
    <source>
        <dbReference type="PROSITE" id="PS00497"/>
    </source>
</evidence>
<evidence type="ECO:0000313" key="6">
    <source>
        <dbReference type="EMBL" id="AGZ84286.1"/>
    </source>
</evidence>
<reference evidence="6" key="1">
    <citation type="journal article" date="2013" name="Nat. Biotechnol.">
        <title>Accelerating the design of biomimetic materials by integrating RNA-seq with proteomics and materials science.</title>
        <authorList>
            <person name="Guerette P.A."/>
            <person name="Hoon S."/>
            <person name="Seow Y."/>
            <person name="Raida M."/>
            <person name="Masic A."/>
            <person name="Wong F.T."/>
            <person name="Ho V.H."/>
            <person name="Kong K.W."/>
            <person name="Demirel M.C."/>
            <person name="Pena-Francesch A."/>
            <person name="Amini S."/>
            <person name="Tay G.Z."/>
            <person name="Ding D."/>
            <person name="Miserez A."/>
        </authorList>
    </citation>
    <scope>NUCLEOTIDE SEQUENCE</scope>
    <source>
        <tissue evidence="6">Foot</tissue>
    </source>
</reference>
<protein>
    <submittedName>
        <fullName evidence="6">Tyrosinase 1</fullName>
    </submittedName>
</protein>
<name>U5Y3T5_PERVI</name>
<dbReference type="PANTHER" id="PTHR11474:SF126">
    <property type="entry name" value="TYROSINASE-LIKE PROTEIN TYR-1-RELATED"/>
    <property type="match status" value="1"/>
</dbReference>
<dbReference type="Pfam" id="PF00264">
    <property type="entry name" value="Tyrosinase"/>
    <property type="match status" value="1"/>
</dbReference>
<keyword evidence="1" id="KW-0479">Metal-binding</keyword>
<organism evidence="6">
    <name type="scientific">Perna viridis</name>
    <name type="common">Asian green mussel</name>
    <name type="synonym">Mytilus viridis</name>
    <dbReference type="NCBI Taxonomy" id="73031"/>
    <lineage>
        <taxon>Eukaryota</taxon>
        <taxon>Metazoa</taxon>
        <taxon>Spiralia</taxon>
        <taxon>Lophotrochozoa</taxon>
        <taxon>Mollusca</taxon>
        <taxon>Bivalvia</taxon>
        <taxon>Autobranchia</taxon>
        <taxon>Pteriomorphia</taxon>
        <taxon>Mytilida</taxon>
        <taxon>Mytiloidea</taxon>
        <taxon>Mytilidae</taxon>
        <taxon>Mytilinae</taxon>
        <taxon>Perna</taxon>
    </lineage>
</organism>
<dbReference type="GO" id="GO:0016491">
    <property type="term" value="F:oxidoreductase activity"/>
    <property type="evidence" value="ECO:0007669"/>
    <property type="project" value="InterPro"/>
</dbReference>
<evidence type="ECO:0000256" key="2">
    <source>
        <dbReference type="ARBA" id="ARBA00023008"/>
    </source>
</evidence>
<dbReference type="Gene3D" id="1.10.1280.10">
    <property type="entry name" value="Di-copper center containing domain from catechol oxidase"/>
    <property type="match status" value="1"/>
</dbReference>
<keyword evidence="3" id="KW-0732">Signal</keyword>
<dbReference type="PRINTS" id="PR00092">
    <property type="entry name" value="TYROSINASE"/>
</dbReference>
<evidence type="ECO:0000256" key="1">
    <source>
        <dbReference type="ARBA" id="ARBA00022723"/>
    </source>
</evidence>
<evidence type="ECO:0000259" key="5">
    <source>
        <dbReference type="PROSITE" id="PS00498"/>
    </source>
</evidence>
<feature type="domain" description="Tyrosinase copper-binding" evidence="4">
    <location>
        <begin position="155"/>
        <end position="172"/>
    </location>
</feature>
<feature type="signal peptide" evidence="3">
    <location>
        <begin position="1"/>
        <end position="18"/>
    </location>
</feature>
<dbReference type="SUPFAM" id="SSF48056">
    <property type="entry name" value="Di-copper centre-containing domain"/>
    <property type="match status" value="1"/>
</dbReference>
<accession>U5Y3T5</accession>
<sequence>MVAFIYTLLISLVTISVALITEQPMPQLLCNCFNRELSASKDEPGAMIIYTCVNKYLAITWRDRYYQKMSNDPEVINWFKSLYRKNKSLEYHSRLKRQTGSLLHGTRQEIRTLSNAQRRRFITAVQRLKTTRVGSTNRYDAIAAAHDGPALENAHFGPNFLGWHREYLLLFETALRQIDSRVVLPYWDTRLEYNLRNELESNIWDLSFMGDSQGVVSYGPFARWRQPNGAFLERSAGADGSYIPPVGIQRVLSRQSNIQISEPWAADRFSLENYHNAVHMRVGGSMTGLNTAPADPIFFLHHAFIDCVWEDFRRQQTYPERDYPWNNQARRSQRPSERMINLESNKRNIEGYSNEYTQRYYRCARSPQTCRECRNRRNLRCGTWNPGLCAAGRQSRRTSTRARNALQDEPKNKPLGISQSFRSTIIDKRKNNRGKRSIPAADFSMNFTKMFSHEDYPEKIPKTWRPSESELESPIQNSFVIDGVPDIKRWVFIPVIVKHKRPPGLYFNSKVIVHGDIQAGVDVYSYAMILNDTKTNRDQATFPNRNIPSKVGFDKVFVQVDGLSYSGKYKDYAVVDSRLPISESVTFVGVKSPKLNNSRSYVSAYDSHGRLCHAYCLVYGSNPPEYKKCSGVIDLTTTSPFMYGDSIGESNGLLYRKLKSVNHVRSYENVFLTFHCDYDDTPWSQCK</sequence>
<dbReference type="InterPro" id="IPR002227">
    <property type="entry name" value="Tyrosinase_Cu-bd"/>
</dbReference>
<evidence type="ECO:0000256" key="3">
    <source>
        <dbReference type="SAM" id="SignalP"/>
    </source>
</evidence>
<dbReference type="SMR" id="U5Y3T5"/>
<dbReference type="GO" id="GO:0046872">
    <property type="term" value="F:metal ion binding"/>
    <property type="evidence" value="ECO:0007669"/>
    <property type="project" value="UniProtKB-KW"/>
</dbReference>
<dbReference type="AlphaFoldDB" id="U5Y3T5"/>
<feature type="domain" description="Tyrosinase copper-binding" evidence="5">
    <location>
        <begin position="295"/>
        <end position="306"/>
    </location>
</feature>
<feature type="chain" id="PRO_5004666816" evidence="3">
    <location>
        <begin position="19"/>
        <end position="687"/>
    </location>
</feature>
<proteinExistence type="evidence at transcript level"/>
<dbReference type="EMBL" id="KF318702">
    <property type="protein sequence ID" value="AGZ84286.1"/>
    <property type="molecule type" value="mRNA"/>
</dbReference>
<dbReference type="PROSITE" id="PS00498">
    <property type="entry name" value="TYROSINASE_2"/>
    <property type="match status" value="1"/>
</dbReference>
<dbReference type="InterPro" id="IPR050316">
    <property type="entry name" value="Tyrosinase/Hemocyanin"/>
</dbReference>